<keyword evidence="1" id="KW-0378">Hydrolase</keyword>
<evidence type="ECO:0000313" key="3">
    <source>
        <dbReference type="EMBL" id="SNR69872.1"/>
    </source>
</evidence>
<dbReference type="PANTHER" id="PTHR48081">
    <property type="entry name" value="AB HYDROLASE SUPERFAMILY PROTEIN C4A8.06C"/>
    <property type="match status" value="1"/>
</dbReference>
<accession>A0A238YFW3</accession>
<dbReference type="PANTHER" id="PTHR48081:SF9">
    <property type="entry name" value="CARBOXYLESTERASE"/>
    <property type="match status" value="1"/>
</dbReference>
<dbReference type="OrthoDB" id="9777975at2"/>
<dbReference type="AlphaFoldDB" id="A0A238YFW3"/>
<evidence type="ECO:0000259" key="2">
    <source>
        <dbReference type="Pfam" id="PF20434"/>
    </source>
</evidence>
<dbReference type="Gene3D" id="3.40.50.1820">
    <property type="entry name" value="alpha/beta hydrolase"/>
    <property type="match status" value="1"/>
</dbReference>
<reference evidence="4" key="1">
    <citation type="submission" date="2017-06" db="EMBL/GenBank/DDBJ databases">
        <authorList>
            <person name="Varghese N."/>
            <person name="Submissions S."/>
        </authorList>
    </citation>
    <scope>NUCLEOTIDE SEQUENCE [LARGE SCALE GENOMIC DNA]</scope>
    <source>
        <strain evidence="4">DSM 27993</strain>
    </source>
</reference>
<proteinExistence type="predicted"/>
<dbReference type="InterPro" id="IPR029058">
    <property type="entry name" value="AB_hydrolase_fold"/>
</dbReference>
<dbReference type="InterPro" id="IPR049492">
    <property type="entry name" value="BD-FAE-like_dom"/>
</dbReference>
<dbReference type="SUPFAM" id="SSF53474">
    <property type="entry name" value="alpha/beta-Hydrolases"/>
    <property type="match status" value="1"/>
</dbReference>
<dbReference type="RefSeq" id="WP_089378821.1">
    <property type="nucleotide sequence ID" value="NZ_FZNX01000004.1"/>
</dbReference>
<dbReference type="EMBL" id="FZNX01000004">
    <property type="protein sequence ID" value="SNR69872.1"/>
    <property type="molecule type" value="Genomic_DNA"/>
</dbReference>
<keyword evidence="4" id="KW-1185">Reference proteome</keyword>
<evidence type="ECO:0000313" key="4">
    <source>
        <dbReference type="Proteomes" id="UP000198412"/>
    </source>
</evidence>
<dbReference type="Proteomes" id="UP000198412">
    <property type="component" value="Unassembled WGS sequence"/>
</dbReference>
<protein>
    <submittedName>
        <fullName evidence="3">Acetyl esterase/lipase</fullName>
    </submittedName>
</protein>
<dbReference type="GO" id="GO:0016787">
    <property type="term" value="F:hydrolase activity"/>
    <property type="evidence" value="ECO:0007669"/>
    <property type="project" value="UniProtKB-KW"/>
</dbReference>
<evidence type="ECO:0000256" key="1">
    <source>
        <dbReference type="ARBA" id="ARBA00022801"/>
    </source>
</evidence>
<sequence>MKRILFILFVFGVGAKSFSQKIEYELKQNIHYYNDSINQSNQYINNRCVLDIYYPKNEKNFATIVWIHGGGLTGWQKEIPEELKNNGVAIIGINYRLYPKVKAPVYIEDAAAAVAWTFKNIKKYGGDDQLIFVSGHSAGGYLASMIGLDKRWLAVHNIDANTIAGLIPFSGHAITHFTVREERGIAGTQPIIDDLAPLYHVRPDAPPLLLITGDRELEMLGRYEENAYLMRMMKIVGHTKTVLYELEGYGHGMTQPAFPLLLNEVKRISNEKNN</sequence>
<organism evidence="3 4">
    <name type="scientific">Lutibacter flavus</name>
    <dbReference type="NCBI Taxonomy" id="691689"/>
    <lineage>
        <taxon>Bacteria</taxon>
        <taxon>Pseudomonadati</taxon>
        <taxon>Bacteroidota</taxon>
        <taxon>Flavobacteriia</taxon>
        <taxon>Flavobacteriales</taxon>
        <taxon>Flavobacteriaceae</taxon>
        <taxon>Lutibacter</taxon>
    </lineage>
</organism>
<gene>
    <name evidence="3" type="ORF">SAMN04488111_2545</name>
</gene>
<dbReference type="Pfam" id="PF20434">
    <property type="entry name" value="BD-FAE"/>
    <property type="match status" value="1"/>
</dbReference>
<name>A0A238YFW3_9FLAO</name>
<feature type="domain" description="BD-FAE-like" evidence="2">
    <location>
        <begin position="50"/>
        <end position="151"/>
    </location>
</feature>
<dbReference type="InterPro" id="IPR050300">
    <property type="entry name" value="GDXG_lipolytic_enzyme"/>
</dbReference>